<evidence type="ECO:0000256" key="5">
    <source>
        <dbReference type="ARBA" id="ARBA00022598"/>
    </source>
</evidence>
<proteinExistence type="inferred from homology"/>
<organism evidence="17 18">
    <name type="scientific">Luteibacter anthropi</name>
    <dbReference type="NCBI Taxonomy" id="564369"/>
    <lineage>
        <taxon>Bacteria</taxon>
        <taxon>Pseudomonadati</taxon>
        <taxon>Pseudomonadota</taxon>
        <taxon>Gammaproteobacteria</taxon>
        <taxon>Lysobacterales</taxon>
        <taxon>Rhodanobacteraceae</taxon>
        <taxon>Luteibacter</taxon>
    </lineage>
</organism>
<dbReference type="InterPro" id="IPR020845">
    <property type="entry name" value="AMP-binding_CS"/>
</dbReference>
<evidence type="ECO:0000313" key="18">
    <source>
        <dbReference type="Proteomes" id="UP000490980"/>
    </source>
</evidence>
<keyword evidence="6" id="KW-0547">Nucleotide-binding</keyword>
<dbReference type="GO" id="GO:0004467">
    <property type="term" value="F:long-chain fatty acid-CoA ligase activity"/>
    <property type="evidence" value="ECO:0007669"/>
    <property type="project" value="UniProtKB-EC"/>
</dbReference>
<dbReference type="SUPFAM" id="SSF56801">
    <property type="entry name" value="Acetyl-CoA synthetase-like"/>
    <property type="match status" value="1"/>
</dbReference>
<comment type="pathway">
    <text evidence="3">Lipid metabolism; fatty acid beta-oxidation.</text>
</comment>
<dbReference type="Pfam" id="PF00501">
    <property type="entry name" value="AMP-binding"/>
    <property type="match status" value="1"/>
</dbReference>
<sequence length="565" mass="62540">MSTERPWLDHYPEGVPADVPVDTYRSVAALCEESFAKFSDRPAFRNFGHTLTYREVDEQSKAFAGFLHGELGLRKGDRIAIMLPNLLQYPVALFGALRLGLTVVNTNPLYTARELHHQLEDSGAKVLIVLDNFAHTAAQALDGTKVQHVITTGVGDLIGFPKGAIINFVVKHIRKEVPAFRLPKAVRFKDALERGRKHPMPKVEVNPEDLAFLQYTGGTTGVAKGAMLTHANMVANMLQTRPWVAHHATPGEETIITALPLYHIFSLTVNGLIFTSLGGLNVLITNPRDMAGFVKELRKTSFTAITGVNTLFNGLLNTPGFDQVDFSRLHLAMAGGMALQRAVAERWKKVTGRAIIEGYGLTETSPVALANKVDVNEYTGSIGYPIPNTYAEIRDDEGHPLPLGQEGELCIRGPQVMKGYWAQPEETAKVLSDDGWLRTGDIAKMDETGQAFIVDRKKDMILVSGFNVYPNEIEATIMHHPGVAEVAAVGVDDEHSGEIVKIYVVRKDPSLTEEALREYCRENLTGYKRPKQIEFRDSLPKSNVGKILRRELRDEERKKKKAAQA</sequence>
<keyword evidence="7" id="KW-0276">Fatty acid metabolism</keyword>
<evidence type="ECO:0000256" key="7">
    <source>
        <dbReference type="ARBA" id="ARBA00022832"/>
    </source>
</evidence>
<evidence type="ECO:0000256" key="11">
    <source>
        <dbReference type="ARBA" id="ARBA00023136"/>
    </source>
</evidence>
<dbReference type="InterPro" id="IPR000873">
    <property type="entry name" value="AMP-dep_synth/lig_dom"/>
</dbReference>
<dbReference type="Gene3D" id="2.30.38.10">
    <property type="entry name" value="Luciferase, Domain 3"/>
    <property type="match status" value="1"/>
</dbReference>
<keyword evidence="8" id="KW-0067">ATP-binding</keyword>
<dbReference type="EC" id="6.2.1.3" evidence="12"/>
<evidence type="ECO:0000256" key="2">
    <source>
        <dbReference type="ARBA" id="ARBA00004170"/>
    </source>
</evidence>
<dbReference type="GO" id="GO:0005524">
    <property type="term" value="F:ATP binding"/>
    <property type="evidence" value="ECO:0007669"/>
    <property type="project" value="UniProtKB-KW"/>
</dbReference>
<evidence type="ECO:0000256" key="3">
    <source>
        <dbReference type="ARBA" id="ARBA00005005"/>
    </source>
</evidence>
<evidence type="ECO:0000256" key="10">
    <source>
        <dbReference type="ARBA" id="ARBA00023098"/>
    </source>
</evidence>
<evidence type="ECO:0000259" key="16">
    <source>
        <dbReference type="Pfam" id="PF13193"/>
    </source>
</evidence>
<dbReference type="FunFam" id="3.40.50.12780:FF:000003">
    <property type="entry name" value="Long-chain-fatty-acid--CoA ligase FadD"/>
    <property type="match status" value="1"/>
</dbReference>
<keyword evidence="5" id="KW-0436">Ligase</keyword>
<comment type="similarity">
    <text evidence="4">Belongs to the ATP-dependent AMP-binding enzyme family.</text>
</comment>
<keyword evidence="9" id="KW-0460">Magnesium</keyword>
<evidence type="ECO:0000259" key="15">
    <source>
        <dbReference type="Pfam" id="PF00501"/>
    </source>
</evidence>
<dbReference type="GO" id="GO:0016020">
    <property type="term" value="C:membrane"/>
    <property type="evidence" value="ECO:0007669"/>
    <property type="project" value="UniProtKB-SubCell"/>
</dbReference>
<dbReference type="AlphaFoldDB" id="A0A7X5ZHZ0"/>
<dbReference type="Gene3D" id="3.30.300.30">
    <property type="match status" value="1"/>
</dbReference>
<gene>
    <name evidence="17" type="ORF">HBF25_07590</name>
</gene>
<evidence type="ECO:0000256" key="9">
    <source>
        <dbReference type="ARBA" id="ARBA00022842"/>
    </source>
</evidence>
<evidence type="ECO:0000256" key="1">
    <source>
        <dbReference type="ARBA" id="ARBA00001946"/>
    </source>
</evidence>
<accession>A0A7X5ZHZ0</accession>
<keyword evidence="18" id="KW-1185">Reference proteome</keyword>
<evidence type="ECO:0000256" key="8">
    <source>
        <dbReference type="ARBA" id="ARBA00022840"/>
    </source>
</evidence>
<dbReference type="RefSeq" id="WP_166947240.1">
    <property type="nucleotide sequence ID" value="NZ_JAARLZ010000003.1"/>
</dbReference>
<name>A0A7X5ZHZ0_9GAMM</name>
<dbReference type="PANTHER" id="PTHR43767">
    <property type="entry name" value="LONG-CHAIN-FATTY-ACID--COA LIGASE"/>
    <property type="match status" value="1"/>
</dbReference>
<comment type="subcellular location">
    <subcellularLocation>
        <location evidence="2">Membrane</location>
        <topology evidence="2">Peripheral membrane protein</topology>
    </subcellularLocation>
</comment>
<dbReference type="Pfam" id="PF13193">
    <property type="entry name" value="AMP-binding_C"/>
    <property type="match status" value="1"/>
</dbReference>
<dbReference type="PANTHER" id="PTHR43767:SF8">
    <property type="entry name" value="LONG-CHAIN-FATTY-ACID--COA LIGASE"/>
    <property type="match status" value="1"/>
</dbReference>
<evidence type="ECO:0000256" key="12">
    <source>
        <dbReference type="ARBA" id="ARBA00026121"/>
    </source>
</evidence>
<dbReference type="PROSITE" id="PS00455">
    <property type="entry name" value="AMP_BINDING"/>
    <property type="match status" value="1"/>
</dbReference>
<evidence type="ECO:0000256" key="14">
    <source>
        <dbReference type="ARBA" id="ARBA00042773"/>
    </source>
</evidence>
<dbReference type="FunFam" id="3.30.300.30:FF:000006">
    <property type="entry name" value="Long-chain-fatty-acid--CoA ligase FadD"/>
    <property type="match status" value="1"/>
</dbReference>
<dbReference type="InterPro" id="IPR050237">
    <property type="entry name" value="ATP-dep_AMP-bd_enzyme"/>
</dbReference>
<dbReference type="Proteomes" id="UP000490980">
    <property type="component" value="Unassembled WGS sequence"/>
</dbReference>
<evidence type="ECO:0000313" key="17">
    <source>
        <dbReference type="EMBL" id="NII06244.1"/>
    </source>
</evidence>
<feature type="domain" description="AMP-binding enzyme C-terminal" evidence="16">
    <location>
        <begin position="472"/>
        <end position="546"/>
    </location>
</feature>
<dbReference type="CDD" id="cd05936">
    <property type="entry name" value="FC-FACS_FadD_like"/>
    <property type="match status" value="1"/>
</dbReference>
<protein>
    <recommendedName>
        <fullName evidence="13">Long-chain-fatty-acid--CoA ligase</fullName>
        <ecNumber evidence="12">6.2.1.3</ecNumber>
    </recommendedName>
    <alternativeName>
        <fullName evidence="14">Long-chain acyl-CoA synthetase</fullName>
    </alternativeName>
</protein>
<evidence type="ECO:0000256" key="13">
    <source>
        <dbReference type="ARBA" id="ARBA00039545"/>
    </source>
</evidence>
<comment type="cofactor">
    <cofactor evidence="1">
        <name>Mg(2+)</name>
        <dbReference type="ChEBI" id="CHEBI:18420"/>
    </cofactor>
</comment>
<reference evidence="17 18" key="1">
    <citation type="submission" date="2020-03" db="EMBL/GenBank/DDBJ databases">
        <authorList>
            <person name="Lai Q."/>
        </authorList>
    </citation>
    <scope>NUCLEOTIDE SEQUENCE [LARGE SCALE GENOMIC DNA]</scope>
    <source>
        <strain evidence="17 18">CCUG 25036</strain>
    </source>
</reference>
<evidence type="ECO:0000256" key="6">
    <source>
        <dbReference type="ARBA" id="ARBA00022741"/>
    </source>
</evidence>
<feature type="domain" description="AMP-dependent synthetase/ligase" evidence="15">
    <location>
        <begin position="32"/>
        <end position="421"/>
    </location>
</feature>
<dbReference type="InterPro" id="IPR025110">
    <property type="entry name" value="AMP-bd_C"/>
</dbReference>
<keyword evidence="10" id="KW-0443">Lipid metabolism</keyword>
<comment type="caution">
    <text evidence="17">The sequence shown here is derived from an EMBL/GenBank/DDBJ whole genome shotgun (WGS) entry which is preliminary data.</text>
</comment>
<dbReference type="InterPro" id="IPR045851">
    <property type="entry name" value="AMP-bd_C_sf"/>
</dbReference>
<evidence type="ECO:0000256" key="4">
    <source>
        <dbReference type="ARBA" id="ARBA00006432"/>
    </source>
</evidence>
<dbReference type="EMBL" id="JAARLZ010000003">
    <property type="protein sequence ID" value="NII06244.1"/>
    <property type="molecule type" value="Genomic_DNA"/>
</dbReference>
<keyword evidence="11" id="KW-0472">Membrane</keyword>
<dbReference type="Gene3D" id="3.40.50.980">
    <property type="match status" value="2"/>
</dbReference>